<evidence type="ECO:0000313" key="1">
    <source>
        <dbReference type="EMBL" id="OHT49507.1"/>
    </source>
</evidence>
<gene>
    <name evidence="1" type="ORF">BKG62_18135</name>
</gene>
<accession>A0AB73LF22</accession>
<dbReference type="AlphaFoldDB" id="A0AB73LF22"/>
<name>A0AB73LF22_MYCCH</name>
<evidence type="ECO:0000313" key="2">
    <source>
        <dbReference type="Proteomes" id="UP000180113"/>
    </source>
</evidence>
<protein>
    <submittedName>
        <fullName evidence="1">Uncharacterized protein</fullName>
    </submittedName>
</protein>
<proteinExistence type="predicted"/>
<comment type="caution">
    <text evidence="1">The sequence shown here is derived from an EMBL/GenBank/DDBJ whole genome shotgun (WGS) entry which is preliminary data.</text>
</comment>
<organism evidence="1 2">
    <name type="scientific">Mycobacteroides chelonae</name>
    <name type="common">Mycobacterium chelonae</name>
    <dbReference type="NCBI Taxonomy" id="1774"/>
    <lineage>
        <taxon>Bacteria</taxon>
        <taxon>Bacillati</taxon>
        <taxon>Actinomycetota</taxon>
        <taxon>Actinomycetes</taxon>
        <taxon>Mycobacteriales</taxon>
        <taxon>Mycobacteriaceae</taxon>
        <taxon>Mycobacteroides</taxon>
    </lineage>
</organism>
<sequence length="65" mass="6898">MLSAPASASSNCESENATTKIPAYSRITCTKMSMNADTTRTGSWATLTSKTTASPVTNSDITRDY</sequence>
<dbReference type="EMBL" id="MLHW01000014">
    <property type="protein sequence ID" value="OHT49507.1"/>
    <property type="molecule type" value="Genomic_DNA"/>
</dbReference>
<dbReference type="Proteomes" id="UP000180113">
    <property type="component" value="Unassembled WGS sequence"/>
</dbReference>
<reference evidence="1 2" key="1">
    <citation type="submission" date="2016-10" db="EMBL/GenBank/DDBJ databases">
        <title>Evaluation of Human, Animal and Environmental Mycobacterium chelonae Isolates by Core Genome Phylogenomic Analysis, Targeted Gene Comparison, and Anti-microbial Susceptibility Patterns: A Tale of Mistaken Identities.</title>
        <authorList>
            <person name="Fogelson S.B."/>
            <person name="Camus A.C."/>
            <person name="Lorenz W."/>
            <person name="Vasireddy R."/>
            <person name="Vasireddy S."/>
            <person name="Smith T."/>
            <person name="Brown-Elliott B.A."/>
            <person name="Wallace R.J.Jr."/>
            <person name="Hasan N.A."/>
            <person name="Reischl U."/>
            <person name="Sanchez S."/>
        </authorList>
    </citation>
    <scope>NUCLEOTIDE SEQUENCE [LARGE SCALE GENOMIC DNA]</scope>
    <source>
        <strain evidence="1 2">42895</strain>
    </source>
</reference>